<comment type="subunit">
    <text evidence="12">Monomer. Interacts with DnaB.</text>
</comment>
<keyword evidence="1 12" id="KW-0240">DNA-directed RNA polymerase</keyword>
<keyword evidence="5 12" id="KW-0235">DNA replication</keyword>
<dbReference type="GO" id="GO:0005737">
    <property type="term" value="C:cytoplasm"/>
    <property type="evidence" value="ECO:0007669"/>
    <property type="project" value="TreeGrafter"/>
</dbReference>
<dbReference type="InterPro" id="IPR013264">
    <property type="entry name" value="DNAG_N"/>
</dbReference>
<evidence type="ECO:0000256" key="12">
    <source>
        <dbReference type="HAMAP-Rule" id="MF_00974"/>
    </source>
</evidence>
<evidence type="ECO:0000259" key="15">
    <source>
        <dbReference type="PROSITE" id="PS50880"/>
    </source>
</evidence>
<dbReference type="EMBL" id="BDFD01000003">
    <property type="protein sequence ID" value="GAV19653.1"/>
    <property type="molecule type" value="Genomic_DNA"/>
</dbReference>
<dbReference type="PANTHER" id="PTHR30313:SF2">
    <property type="entry name" value="DNA PRIMASE"/>
    <property type="match status" value="1"/>
</dbReference>
<keyword evidence="9" id="KW-0460">Magnesium</keyword>
<keyword evidence="3 12" id="KW-0808">Transferase</keyword>
<gene>
    <name evidence="12" type="primary">dnaG</name>
    <name evidence="16" type="ORF">MMIC_P0603</name>
</gene>
<comment type="caution">
    <text evidence="16">The sequence shown here is derived from an EMBL/GenBank/DDBJ whole genome shotgun (WGS) entry which is preliminary data.</text>
</comment>
<dbReference type="EC" id="2.7.7.101" evidence="12"/>
<comment type="catalytic activity">
    <reaction evidence="12">
        <text>ssDNA + n NTP = ssDNA/pppN(pN)n-1 hybrid + (n-1) diphosphate.</text>
        <dbReference type="EC" id="2.7.7.101"/>
    </reaction>
</comment>
<dbReference type="Pfam" id="PF01807">
    <property type="entry name" value="Zn_ribbon_DnaG"/>
    <property type="match status" value="1"/>
</dbReference>
<dbReference type="AlphaFoldDB" id="A0A1L8CL72"/>
<dbReference type="Pfam" id="PF13155">
    <property type="entry name" value="Toprim_2"/>
    <property type="match status" value="1"/>
</dbReference>
<dbReference type="GO" id="GO:0003899">
    <property type="term" value="F:DNA-directed RNA polymerase activity"/>
    <property type="evidence" value="ECO:0007669"/>
    <property type="project" value="UniProtKB-UniRule"/>
</dbReference>
<dbReference type="HAMAP" id="MF_00974">
    <property type="entry name" value="DNA_primase_DnaG"/>
    <property type="match status" value="1"/>
</dbReference>
<dbReference type="PIRSF" id="PIRSF002811">
    <property type="entry name" value="DnaG"/>
    <property type="match status" value="1"/>
</dbReference>
<evidence type="ECO:0000256" key="1">
    <source>
        <dbReference type="ARBA" id="ARBA00022478"/>
    </source>
</evidence>
<protein>
    <recommendedName>
        <fullName evidence="12 13">DNA primase</fullName>
        <ecNumber evidence="12">2.7.7.101</ecNumber>
    </recommendedName>
</protein>
<evidence type="ECO:0000256" key="14">
    <source>
        <dbReference type="PIRSR" id="PIRSR002811-1"/>
    </source>
</evidence>
<keyword evidence="10 12" id="KW-0238">DNA-binding</keyword>
<proteinExistence type="inferred from homology"/>
<dbReference type="Gene3D" id="3.40.1360.10">
    <property type="match status" value="1"/>
</dbReference>
<dbReference type="CDD" id="cd03364">
    <property type="entry name" value="TOPRIM_DnaG_primases"/>
    <property type="match status" value="1"/>
</dbReference>
<dbReference type="InterPro" id="IPR034151">
    <property type="entry name" value="TOPRIM_DnaG_bac"/>
</dbReference>
<comment type="function">
    <text evidence="12 13">RNA polymerase that catalyzes the synthesis of short RNA molecules used as primers for DNA polymerase during DNA replication.</text>
</comment>
<keyword evidence="2 12" id="KW-0639">Primosome</keyword>
<keyword evidence="4 12" id="KW-0548">Nucleotidyltransferase</keyword>
<keyword evidence="11 12" id="KW-0804">Transcription</keyword>
<dbReference type="GO" id="GO:0003677">
    <property type="term" value="F:DNA binding"/>
    <property type="evidence" value="ECO:0007669"/>
    <property type="project" value="UniProtKB-KW"/>
</dbReference>
<dbReference type="InterPro" id="IPR006295">
    <property type="entry name" value="DNA_primase_DnaG"/>
</dbReference>
<evidence type="ECO:0000256" key="10">
    <source>
        <dbReference type="ARBA" id="ARBA00023125"/>
    </source>
</evidence>
<keyword evidence="8 12" id="KW-0862">Zinc</keyword>
<dbReference type="InterPro" id="IPR030846">
    <property type="entry name" value="DnaG_bac"/>
</dbReference>
<evidence type="ECO:0000313" key="16">
    <source>
        <dbReference type="EMBL" id="GAV19653.1"/>
    </source>
</evidence>
<dbReference type="GO" id="GO:0006269">
    <property type="term" value="P:DNA replication, synthesis of primer"/>
    <property type="evidence" value="ECO:0007669"/>
    <property type="project" value="UniProtKB-UniRule"/>
</dbReference>
<dbReference type="SMART" id="SM00400">
    <property type="entry name" value="ZnF_CHCC"/>
    <property type="match status" value="1"/>
</dbReference>
<evidence type="ECO:0000256" key="3">
    <source>
        <dbReference type="ARBA" id="ARBA00022679"/>
    </source>
</evidence>
<dbReference type="InterPro" id="IPR037068">
    <property type="entry name" value="DNA_primase_core_N_sf"/>
</dbReference>
<dbReference type="SUPFAM" id="SSF56731">
    <property type="entry name" value="DNA primase core"/>
    <property type="match status" value="1"/>
</dbReference>
<dbReference type="Proteomes" id="UP000231632">
    <property type="component" value="Unassembled WGS sequence"/>
</dbReference>
<keyword evidence="6 12" id="KW-0479">Metal-binding</keyword>
<dbReference type="SUPFAM" id="SSF57783">
    <property type="entry name" value="Zinc beta-ribbon"/>
    <property type="match status" value="1"/>
</dbReference>
<dbReference type="GO" id="GO:1990077">
    <property type="term" value="C:primosome complex"/>
    <property type="evidence" value="ECO:0007669"/>
    <property type="project" value="UniProtKB-KW"/>
</dbReference>
<dbReference type="PANTHER" id="PTHR30313">
    <property type="entry name" value="DNA PRIMASE"/>
    <property type="match status" value="1"/>
</dbReference>
<dbReference type="OrthoDB" id="5287443at2"/>
<dbReference type="GO" id="GO:0000428">
    <property type="term" value="C:DNA-directed RNA polymerase complex"/>
    <property type="evidence" value="ECO:0007669"/>
    <property type="project" value="UniProtKB-KW"/>
</dbReference>
<dbReference type="InterPro" id="IPR036977">
    <property type="entry name" value="DNA_primase_Znf_CHC2"/>
</dbReference>
<dbReference type="FunFam" id="3.40.1360.10:FF:000002">
    <property type="entry name" value="DNA primase"/>
    <property type="match status" value="1"/>
</dbReference>
<dbReference type="GO" id="GO:0008270">
    <property type="term" value="F:zinc ion binding"/>
    <property type="evidence" value="ECO:0007669"/>
    <property type="project" value="UniProtKB-UniRule"/>
</dbReference>
<dbReference type="InterPro" id="IPR006171">
    <property type="entry name" value="TOPRIM_dom"/>
</dbReference>
<evidence type="ECO:0000256" key="7">
    <source>
        <dbReference type="ARBA" id="ARBA00022771"/>
    </source>
</evidence>
<dbReference type="Gene3D" id="3.90.980.10">
    <property type="entry name" value="DNA primase, catalytic core, N-terminal domain"/>
    <property type="match status" value="1"/>
</dbReference>
<name>A0A1L8CL72_9PROT</name>
<accession>A0A1L8CL72</accession>
<dbReference type="RefSeq" id="WP_072658896.1">
    <property type="nucleotide sequence ID" value="NZ_BDFD01000003.1"/>
</dbReference>
<evidence type="ECO:0000313" key="17">
    <source>
        <dbReference type="Proteomes" id="UP000231632"/>
    </source>
</evidence>
<evidence type="ECO:0000256" key="13">
    <source>
        <dbReference type="PIRNR" id="PIRNR002811"/>
    </source>
</evidence>
<dbReference type="PROSITE" id="PS50880">
    <property type="entry name" value="TOPRIM"/>
    <property type="match status" value="1"/>
</dbReference>
<feature type="domain" description="Toprim" evidence="15">
    <location>
        <begin position="255"/>
        <end position="337"/>
    </location>
</feature>
<keyword evidence="17" id="KW-1185">Reference proteome</keyword>
<evidence type="ECO:0000256" key="6">
    <source>
        <dbReference type="ARBA" id="ARBA00022723"/>
    </source>
</evidence>
<reference evidence="16 17" key="1">
    <citation type="journal article" date="2017" name="Arch. Microbiol.">
        <title>Mariprofundus micogutta sp. nov., a novel iron-oxidizing zetaproteobacterium isolated from a deep-sea hydrothermal field at the Bayonnaise knoll of the Izu-Ogasawara arc, and a description of Mariprofundales ord. nov. and Zetaproteobacteria classis nov.</title>
        <authorList>
            <person name="Makita H."/>
            <person name="Tanaka E."/>
            <person name="Mitsunobu S."/>
            <person name="Miyazaki M."/>
            <person name="Nunoura T."/>
            <person name="Uematsu K."/>
            <person name="Takaki Y."/>
            <person name="Nishi S."/>
            <person name="Shimamura S."/>
            <person name="Takai K."/>
        </authorList>
    </citation>
    <scope>NUCLEOTIDE SEQUENCE [LARGE SCALE GENOMIC DNA]</scope>
    <source>
        <strain evidence="16 17">ET2</strain>
    </source>
</reference>
<evidence type="ECO:0000256" key="9">
    <source>
        <dbReference type="ARBA" id="ARBA00022842"/>
    </source>
</evidence>
<evidence type="ECO:0000256" key="8">
    <source>
        <dbReference type="ARBA" id="ARBA00022833"/>
    </source>
</evidence>
<comment type="domain">
    <text evidence="12">Contains an N-terminal zinc-binding domain, a central core domain that contains the primase activity, and a C-terminal DnaB-binding domain.</text>
</comment>
<dbReference type="NCBIfam" id="TIGR01391">
    <property type="entry name" value="dnaG"/>
    <property type="match status" value="1"/>
</dbReference>
<evidence type="ECO:0000256" key="11">
    <source>
        <dbReference type="ARBA" id="ARBA00023163"/>
    </source>
</evidence>
<dbReference type="FunFam" id="3.90.580.10:FF:000001">
    <property type="entry name" value="DNA primase"/>
    <property type="match status" value="1"/>
</dbReference>
<sequence>MANFPPAFLDEVLSRADLVEVISRHVELKKSGSNMMGLCPFHHEKSPSFSVSPDKQLYYCFGCGKGGGTFQFLMEHDGYSFPEAVEYLAEKVGMEVPKDTQTQPGDEARQKKAYDMLARASEAMSRALASPGGSKAAEYLQQRELPAAIIRDYGIGYTPDGYGFMNKVFGDDARTNAQLEAVGLLFKGERGYGDRFRNRLMFTIRDRRGRVVGFGGRVIGVGEPKYLNSPETKWFHKSELLYGFSEHRDSIRKARQLVVVEGYMDVLALAAHDLKIGLAPLGTAIGERQIREIFRLCDSPVFSFDGDRAGRQAAWRALERMMPLLKAELTPRFLYLPEGEDPDSLLKLEGADAFRKRLSDEGKPVLETWLLGLKNLAGQGADGRARMAKKADAMLATMTDTYLRQAWQQEVERATGISLQQQRRQPTPTAEAPRPVLELNTVEERFISALMQKPERFKNLPEIAHNFFTGNEGIVSLYLRAFSIIADAKDYNTDIARQLTQEFPDSQTLISRWVNQATVQDIEYESLLLDMESNDIRLRLKRGPNLNESVRLQQRLKELQGQQRKLTEQLNDTGA</sequence>
<dbReference type="STRING" id="1921010.MMIC_P0603"/>
<feature type="zinc finger region" description="CHC2-type" evidence="12 14">
    <location>
        <begin position="39"/>
        <end position="63"/>
    </location>
</feature>
<dbReference type="SMART" id="SM00493">
    <property type="entry name" value="TOPRIM"/>
    <property type="match status" value="1"/>
</dbReference>
<dbReference type="Gene3D" id="3.90.580.10">
    <property type="entry name" value="Zinc finger, CHC2-type domain"/>
    <property type="match status" value="1"/>
</dbReference>
<comment type="cofactor">
    <cofactor evidence="12 13 14">
        <name>Zn(2+)</name>
        <dbReference type="ChEBI" id="CHEBI:29105"/>
    </cofactor>
    <text evidence="12 13 14">Binds 1 zinc ion per monomer.</text>
</comment>
<evidence type="ECO:0000256" key="2">
    <source>
        <dbReference type="ARBA" id="ARBA00022515"/>
    </source>
</evidence>
<dbReference type="InterPro" id="IPR002694">
    <property type="entry name" value="Znf_CHC2"/>
</dbReference>
<evidence type="ECO:0000256" key="5">
    <source>
        <dbReference type="ARBA" id="ARBA00022705"/>
    </source>
</evidence>
<dbReference type="InterPro" id="IPR050219">
    <property type="entry name" value="DnaG_primase"/>
</dbReference>
<comment type="similarity">
    <text evidence="12 13">Belongs to the DnaG primase family.</text>
</comment>
<organism evidence="16 17">
    <name type="scientific">Mariprofundus micogutta</name>
    <dbReference type="NCBI Taxonomy" id="1921010"/>
    <lineage>
        <taxon>Bacteria</taxon>
        <taxon>Pseudomonadati</taxon>
        <taxon>Pseudomonadota</taxon>
        <taxon>Candidatius Mariprofundia</taxon>
        <taxon>Mariprofundales</taxon>
        <taxon>Mariprofundaceae</taxon>
        <taxon>Mariprofundus</taxon>
    </lineage>
</organism>
<evidence type="ECO:0000256" key="4">
    <source>
        <dbReference type="ARBA" id="ARBA00022695"/>
    </source>
</evidence>
<keyword evidence="7 12" id="KW-0863">Zinc-finger</keyword>
<dbReference type="Pfam" id="PF08275">
    <property type="entry name" value="DNAG_N"/>
    <property type="match status" value="1"/>
</dbReference>